<keyword evidence="1" id="KW-0472">Membrane</keyword>
<feature type="transmembrane region" description="Helical" evidence="1">
    <location>
        <begin position="21"/>
        <end position="38"/>
    </location>
</feature>
<accession>A0A1J5QAS5</accession>
<evidence type="ECO:0000256" key="1">
    <source>
        <dbReference type="SAM" id="Phobius"/>
    </source>
</evidence>
<feature type="transmembrane region" description="Helical" evidence="1">
    <location>
        <begin position="50"/>
        <end position="74"/>
    </location>
</feature>
<keyword evidence="1" id="KW-0812">Transmembrane</keyword>
<dbReference type="EMBL" id="MLJW01001720">
    <property type="protein sequence ID" value="OIQ77004.1"/>
    <property type="molecule type" value="Genomic_DNA"/>
</dbReference>
<sequence>MHAPQIETGVLTLPTMLRINAAIGAGFGILSACLTAIVKWRDFDVVELLAVLPGAVFFNTLALMFVTLVGYWAYRWLAMRRHWSLHHLHTRAAHPHKPS</sequence>
<keyword evidence="1" id="KW-1133">Transmembrane helix</keyword>
<proteinExistence type="predicted"/>
<organism evidence="2">
    <name type="scientific">mine drainage metagenome</name>
    <dbReference type="NCBI Taxonomy" id="410659"/>
    <lineage>
        <taxon>unclassified sequences</taxon>
        <taxon>metagenomes</taxon>
        <taxon>ecological metagenomes</taxon>
    </lineage>
</organism>
<comment type="caution">
    <text evidence="2">The sequence shown here is derived from an EMBL/GenBank/DDBJ whole genome shotgun (WGS) entry which is preliminary data.</text>
</comment>
<evidence type="ECO:0000313" key="2">
    <source>
        <dbReference type="EMBL" id="OIQ77004.1"/>
    </source>
</evidence>
<protein>
    <submittedName>
        <fullName evidence="2">Uncharacterized protein</fullName>
    </submittedName>
</protein>
<gene>
    <name evidence="2" type="ORF">GALL_413100</name>
</gene>
<name>A0A1J5QAS5_9ZZZZ</name>
<dbReference type="AlphaFoldDB" id="A0A1J5QAS5"/>
<reference evidence="2" key="1">
    <citation type="submission" date="2016-10" db="EMBL/GenBank/DDBJ databases">
        <title>Sequence of Gallionella enrichment culture.</title>
        <authorList>
            <person name="Poehlein A."/>
            <person name="Muehling M."/>
            <person name="Daniel R."/>
        </authorList>
    </citation>
    <scope>NUCLEOTIDE SEQUENCE</scope>
</reference>